<name>A0ABX8JEE6_9BACT</name>
<evidence type="ECO:0000256" key="3">
    <source>
        <dbReference type="ARBA" id="ARBA00022927"/>
    </source>
</evidence>
<comment type="subunit">
    <text evidence="1">Monomer.</text>
</comment>
<dbReference type="PROSITE" id="PS51257">
    <property type="entry name" value="PROKAR_LIPOPROTEIN"/>
    <property type="match status" value="1"/>
</dbReference>
<keyword evidence="4" id="KW-0143">Chaperone</keyword>
<dbReference type="RefSeq" id="WP_216802166.1">
    <property type="nucleotide sequence ID" value="NZ_CP076723.1"/>
</dbReference>
<protein>
    <submittedName>
        <fullName evidence="5">Outer membrane lipoprotein LolB</fullName>
    </submittedName>
</protein>
<evidence type="ECO:0000256" key="4">
    <source>
        <dbReference type="ARBA" id="ARBA00023186"/>
    </source>
</evidence>
<evidence type="ECO:0000256" key="1">
    <source>
        <dbReference type="ARBA" id="ARBA00011245"/>
    </source>
</evidence>
<dbReference type="Pfam" id="PF03550">
    <property type="entry name" value="LolB"/>
    <property type="match status" value="1"/>
</dbReference>
<sequence>MNPRFTVIKTHRIHTQLIRLVLLAVCAAFFSGCATVKQPLTGLVPGRGITTVQSSVSLSASSGERSSAGRGYLVYQAPDLYHLLILSPFGQTMLEAFGESDRFTCVIPSKQVAFTGLLSELPAESALKSLQLFRWVMAPPPLPVPGPLRQKVEIDGTAYYYDEIGMIERKVAASGDQVRYQGYQSLDGVPFPETIEIRSATGGEVRIVFDEPQLNAPVESSSLRPDLSGMAVYPLSEFKVM</sequence>
<dbReference type="Proteomes" id="UP000683557">
    <property type="component" value="Chromosome"/>
</dbReference>
<accession>A0ABX8JEE6</accession>
<dbReference type="EMBL" id="CP076723">
    <property type="protein sequence ID" value="QWV95476.1"/>
    <property type="molecule type" value="Genomic_DNA"/>
</dbReference>
<reference evidence="5 6" key="1">
    <citation type="submission" date="2021-06" db="EMBL/GenBank/DDBJ databases">
        <title>Gemonas diversity in paddy soil.</title>
        <authorList>
            <person name="Liu G."/>
        </authorList>
    </citation>
    <scope>NUCLEOTIDE SEQUENCE [LARGE SCALE GENOMIC DNA]</scope>
    <source>
        <strain evidence="5 6">RG10</strain>
    </source>
</reference>
<proteinExistence type="predicted"/>
<evidence type="ECO:0000256" key="2">
    <source>
        <dbReference type="ARBA" id="ARBA00022448"/>
    </source>
</evidence>
<keyword evidence="5" id="KW-0449">Lipoprotein</keyword>
<dbReference type="InterPro" id="IPR004565">
    <property type="entry name" value="OM_lipoprot_LolB"/>
</dbReference>
<evidence type="ECO:0000313" key="5">
    <source>
        <dbReference type="EMBL" id="QWV95476.1"/>
    </source>
</evidence>
<organism evidence="5 6">
    <name type="scientific">Geomonas oryzisoli</name>
    <dbReference type="NCBI Taxonomy" id="2847992"/>
    <lineage>
        <taxon>Bacteria</taxon>
        <taxon>Pseudomonadati</taxon>
        <taxon>Thermodesulfobacteriota</taxon>
        <taxon>Desulfuromonadia</taxon>
        <taxon>Geobacterales</taxon>
        <taxon>Geobacteraceae</taxon>
        <taxon>Geomonas</taxon>
    </lineage>
</organism>
<evidence type="ECO:0000313" key="6">
    <source>
        <dbReference type="Proteomes" id="UP000683557"/>
    </source>
</evidence>
<keyword evidence="6" id="KW-1185">Reference proteome</keyword>
<keyword evidence="3" id="KW-0653">Protein transport</keyword>
<gene>
    <name evidence="5" type="ORF">KP004_10005</name>
</gene>
<keyword evidence="2" id="KW-0813">Transport</keyword>